<evidence type="ECO:0000313" key="1">
    <source>
        <dbReference type="EMBL" id="MCL6268809.1"/>
    </source>
</evidence>
<dbReference type="Proteomes" id="UP001203338">
    <property type="component" value="Unassembled WGS sequence"/>
</dbReference>
<dbReference type="RefSeq" id="WP_249697639.1">
    <property type="nucleotide sequence ID" value="NZ_JAMFLX010000002.1"/>
</dbReference>
<sequence>MSGIKWTKVTLNVSKKQAPVLYKVNPATSGSREVIELRDKEMSLLGMIERGKNAEASKEAIETDIHLYLQGCLKVKPDLFG</sequence>
<keyword evidence="2" id="KW-1185">Reference proteome</keyword>
<dbReference type="EMBL" id="JAMFLX010000002">
    <property type="protein sequence ID" value="MCL6268809.1"/>
    <property type="molecule type" value="Genomic_DNA"/>
</dbReference>
<comment type="caution">
    <text evidence="1">The sequence shown here is derived from an EMBL/GenBank/DDBJ whole genome shotgun (WGS) entry which is preliminary data.</text>
</comment>
<reference evidence="1 2" key="1">
    <citation type="submission" date="2022-05" db="EMBL/GenBank/DDBJ databases">
        <authorList>
            <person name="Park J.-S."/>
        </authorList>
    </citation>
    <scope>NUCLEOTIDE SEQUENCE [LARGE SCALE GENOMIC DNA]</scope>
    <source>
        <strain evidence="1 2">2012CJ34-2</strain>
    </source>
</reference>
<name>A0ABT0PBR2_9GAMM</name>
<proteinExistence type="predicted"/>
<accession>A0ABT0PBR2</accession>
<organism evidence="1 2">
    <name type="scientific">Parendozoicomonas callyspongiae</name>
    <dbReference type="NCBI Taxonomy" id="2942213"/>
    <lineage>
        <taxon>Bacteria</taxon>
        <taxon>Pseudomonadati</taxon>
        <taxon>Pseudomonadota</taxon>
        <taxon>Gammaproteobacteria</taxon>
        <taxon>Oceanospirillales</taxon>
        <taxon>Endozoicomonadaceae</taxon>
        <taxon>Parendozoicomonas</taxon>
    </lineage>
</organism>
<gene>
    <name evidence="1" type="ORF">M3P05_02445</name>
</gene>
<evidence type="ECO:0000313" key="2">
    <source>
        <dbReference type="Proteomes" id="UP001203338"/>
    </source>
</evidence>
<protein>
    <submittedName>
        <fullName evidence="1">Uncharacterized protein</fullName>
    </submittedName>
</protein>